<dbReference type="Proteomes" id="UP001348369">
    <property type="component" value="Chromosome"/>
</dbReference>
<organism evidence="1 2">
    <name type="scientific">Streptomyces scopuliridis</name>
    <dbReference type="NCBI Taxonomy" id="452529"/>
    <lineage>
        <taxon>Bacteria</taxon>
        <taxon>Bacillati</taxon>
        <taxon>Actinomycetota</taxon>
        <taxon>Actinomycetes</taxon>
        <taxon>Kitasatosporales</taxon>
        <taxon>Streptomycetaceae</taxon>
        <taxon>Streptomyces</taxon>
    </lineage>
</organism>
<dbReference type="EMBL" id="CP109109">
    <property type="protein sequence ID" value="WSC01938.1"/>
    <property type="molecule type" value="Genomic_DNA"/>
</dbReference>
<name>A0ACD4ZUF8_9ACTN</name>
<keyword evidence="2" id="KW-1185">Reference proteome</keyword>
<gene>
    <name evidence="1" type="ORF">OG835_36325</name>
</gene>
<accession>A0ACD4ZUF8</accession>
<sequence>MEIVGEFVGEIVLQVLSCLLLVGAVLGLLWGWRQSPELTLGAVALLLIGTVAGITAWRHPGPLRARRMGATLLTVVLVLALWFILYGSNCGCV</sequence>
<protein>
    <submittedName>
        <fullName evidence="1">Uncharacterized protein</fullName>
    </submittedName>
</protein>
<evidence type="ECO:0000313" key="2">
    <source>
        <dbReference type="Proteomes" id="UP001348369"/>
    </source>
</evidence>
<evidence type="ECO:0000313" key="1">
    <source>
        <dbReference type="EMBL" id="WSC01938.1"/>
    </source>
</evidence>
<proteinExistence type="predicted"/>
<reference evidence="1" key="1">
    <citation type="submission" date="2022-10" db="EMBL/GenBank/DDBJ databases">
        <title>The complete genomes of actinobacterial strains from the NBC collection.</title>
        <authorList>
            <person name="Joergensen T.S."/>
            <person name="Alvarez Arevalo M."/>
            <person name="Sterndorff E.B."/>
            <person name="Faurdal D."/>
            <person name="Vuksanovic O."/>
            <person name="Mourched A.-S."/>
            <person name="Charusanti P."/>
            <person name="Shaw S."/>
            <person name="Blin K."/>
            <person name="Weber T."/>
        </authorList>
    </citation>
    <scope>NUCLEOTIDE SEQUENCE</scope>
    <source>
        <strain evidence="1">NBC 01771</strain>
    </source>
</reference>